<evidence type="ECO:0000256" key="9">
    <source>
        <dbReference type="ARBA" id="ARBA00022842"/>
    </source>
</evidence>
<dbReference type="InterPro" id="IPR037056">
    <property type="entry name" value="RNase_H1_N_sf"/>
</dbReference>
<evidence type="ECO:0000256" key="4">
    <source>
        <dbReference type="ARBA" id="ARBA00012180"/>
    </source>
</evidence>
<feature type="region of interest" description="Disordered" evidence="11">
    <location>
        <begin position="129"/>
        <end position="169"/>
    </location>
</feature>
<gene>
    <name evidence="13" type="ORF">PG991_012722</name>
</gene>
<keyword evidence="6 10" id="KW-0479">Metal-binding</keyword>
<evidence type="ECO:0000256" key="7">
    <source>
        <dbReference type="ARBA" id="ARBA00022759"/>
    </source>
</evidence>
<dbReference type="InterPro" id="IPR017067">
    <property type="entry name" value="RNase_H1_euk"/>
</dbReference>
<evidence type="ECO:0000256" key="5">
    <source>
        <dbReference type="ARBA" id="ARBA00022722"/>
    </source>
</evidence>
<dbReference type="Gene3D" id="3.40.970.10">
    <property type="entry name" value="Ribonuclease H1, N-terminal domain"/>
    <property type="match status" value="2"/>
</dbReference>
<keyword evidence="14" id="KW-1185">Reference proteome</keyword>
<dbReference type="InterPro" id="IPR012337">
    <property type="entry name" value="RNaseH-like_sf"/>
</dbReference>
<name>A0ABR1RAM5_9PEZI</name>
<comment type="catalytic activity">
    <reaction evidence="1 10">
        <text>Endonucleolytic cleavage to 5'-phosphomonoester.</text>
        <dbReference type="EC" id="3.1.26.4"/>
    </reaction>
</comment>
<dbReference type="EMBL" id="JAQQWI010000017">
    <property type="protein sequence ID" value="KAK8006425.1"/>
    <property type="molecule type" value="Genomic_DNA"/>
</dbReference>
<dbReference type="PANTHER" id="PTHR10642:SF26">
    <property type="entry name" value="RIBONUCLEASE H1"/>
    <property type="match status" value="1"/>
</dbReference>
<proteinExistence type="inferred from homology"/>
<dbReference type="EC" id="3.1.26.4" evidence="4 10"/>
<evidence type="ECO:0000259" key="12">
    <source>
        <dbReference type="PROSITE" id="PS50879"/>
    </source>
</evidence>
<evidence type="ECO:0000256" key="10">
    <source>
        <dbReference type="PIRNR" id="PIRNR036852"/>
    </source>
</evidence>
<comment type="function">
    <text evidence="10">Endonuclease that specifically degrades the RNA of RNA-DNA hybrids.</text>
</comment>
<comment type="caution">
    <text evidence="13">The sequence shown here is derived from an EMBL/GenBank/DDBJ whole genome shotgun (WGS) entry which is preliminary data.</text>
</comment>
<keyword evidence="7 10" id="KW-0255">Endonuclease</keyword>
<feature type="domain" description="RNase H type-1" evidence="12">
    <location>
        <begin position="166"/>
        <end position="315"/>
    </location>
</feature>
<dbReference type="InterPro" id="IPR009027">
    <property type="entry name" value="Ribosomal_bL9/RNase_H1_N"/>
</dbReference>
<organism evidence="13 14">
    <name type="scientific">Apiospora marii</name>
    <dbReference type="NCBI Taxonomy" id="335849"/>
    <lineage>
        <taxon>Eukaryota</taxon>
        <taxon>Fungi</taxon>
        <taxon>Dikarya</taxon>
        <taxon>Ascomycota</taxon>
        <taxon>Pezizomycotina</taxon>
        <taxon>Sordariomycetes</taxon>
        <taxon>Xylariomycetidae</taxon>
        <taxon>Amphisphaeriales</taxon>
        <taxon>Apiosporaceae</taxon>
        <taxon>Apiospora</taxon>
    </lineage>
</organism>
<dbReference type="PANTHER" id="PTHR10642">
    <property type="entry name" value="RIBONUCLEASE H1"/>
    <property type="match status" value="1"/>
</dbReference>
<dbReference type="Gene3D" id="3.30.420.10">
    <property type="entry name" value="Ribonuclease H-like superfamily/Ribonuclease H"/>
    <property type="match status" value="1"/>
</dbReference>
<keyword evidence="5 10" id="KW-0540">Nuclease</keyword>
<reference evidence="13 14" key="1">
    <citation type="submission" date="2023-01" db="EMBL/GenBank/DDBJ databases">
        <title>Analysis of 21 Apiospora genomes using comparative genomics revels a genus with tremendous synthesis potential of carbohydrate active enzymes and secondary metabolites.</title>
        <authorList>
            <person name="Sorensen T."/>
        </authorList>
    </citation>
    <scope>NUCLEOTIDE SEQUENCE [LARGE SCALE GENOMIC DNA]</scope>
    <source>
        <strain evidence="13 14">CBS 20057</strain>
    </source>
</reference>
<keyword evidence="8 10" id="KW-0378">Hydrolase</keyword>
<dbReference type="InterPro" id="IPR002156">
    <property type="entry name" value="RNaseH_domain"/>
</dbReference>
<keyword evidence="9 10" id="KW-0460">Magnesium</keyword>
<dbReference type="PIRSF" id="PIRSF036852">
    <property type="entry name" value="Ribonuclease_H1_euk"/>
    <property type="match status" value="1"/>
</dbReference>
<protein>
    <recommendedName>
        <fullName evidence="4 10">Ribonuclease H</fullName>
        <shortName evidence="10">RNase H</shortName>
        <ecNumber evidence="4 10">3.1.26.4</ecNumber>
    </recommendedName>
</protein>
<dbReference type="InterPro" id="IPR050092">
    <property type="entry name" value="RNase_H"/>
</dbReference>
<accession>A0ABR1RAM5</accession>
<evidence type="ECO:0000256" key="3">
    <source>
        <dbReference type="ARBA" id="ARBA00005300"/>
    </source>
</evidence>
<evidence type="ECO:0000313" key="14">
    <source>
        <dbReference type="Proteomes" id="UP001396898"/>
    </source>
</evidence>
<dbReference type="InterPro" id="IPR036397">
    <property type="entry name" value="RNaseH_sf"/>
</dbReference>
<dbReference type="Pfam" id="PF01693">
    <property type="entry name" value="Cauli_VI"/>
    <property type="match status" value="2"/>
</dbReference>
<evidence type="ECO:0000256" key="2">
    <source>
        <dbReference type="ARBA" id="ARBA00001946"/>
    </source>
</evidence>
<dbReference type="Proteomes" id="UP001396898">
    <property type="component" value="Unassembled WGS sequence"/>
</dbReference>
<evidence type="ECO:0000256" key="11">
    <source>
        <dbReference type="SAM" id="MobiDB-lite"/>
    </source>
</evidence>
<evidence type="ECO:0000256" key="6">
    <source>
        <dbReference type="ARBA" id="ARBA00022723"/>
    </source>
</evidence>
<comment type="cofactor">
    <cofactor evidence="2 10">
        <name>Mg(2+)</name>
        <dbReference type="ChEBI" id="CHEBI:18420"/>
    </cofactor>
</comment>
<dbReference type="SUPFAM" id="SSF55658">
    <property type="entry name" value="L9 N-domain-like"/>
    <property type="match status" value="2"/>
</dbReference>
<feature type="compositionally biased region" description="Low complexity" evidence="11">
    <location>
        <begin position="151"/>
        <end position="166"/>
    </location>
</feature>
<sequence>MVSKKRKADAPTEKFYAVRCGKSPGVYGTWAECQAQTAGYAGAKSDRQFQDKSFVNFEDAEAFVAGISDGTATDGTKQQKFYAVAIGRDPGIYTDWDVAAEAIKGWKGPKYKKFDTRAEAVEYIRAHGNEAGQSSIKDESMEPPAKKSKRSATSSDSKRTTASSSKPGALHIYTDGSSLANGSAGAVAGVGVFFGSNDPRNVCERLEGEPQTNQRAELTAILRALEQVSDDQDVRIFSDSKYSISCVTEWYINWEKNGWKTGGKPVKNKDLVELVREKIDDRDALGTSTLFQWIKGHADDPGNVAADNLAVLGARS</sequence>
<dbReference type="InterPro" id="IPR011320">
    <property type="entry name" value="RNase_H1_N"/>
</dbReference>
<evidence type="ECO:0000256" key="8">
    <source>
        <dbReference type="ARBA" id="ARBA00022801"/>
    </source>
</evidence>
<evidence type="ECO:0000256" key="1">
    <source>
        <dbReference type="ARBA" id="ARBA00000077"/>
    </source>
</evidence>
<comment type="similarity">
    <text evidence="3 10">Belongs to the RNase H family.</text>
</comment>
<dbReference type="Pfam" id="PF00075">
    <property type="entry name" value="RNase_H"/>
    <property type="match status" value="1"/>
</dbReference>
<dbReference type="PROSITE" id="PS50879">
    <property type="entry name" value="RNASE_H_1"/>
    <property type="match status" value="1"/>
</dbReference>
<evidence type="ECO:0000313" key="13">
    <source>
        <dbReference type="EMBL" id="KAK8006425.1"/>
    </source>
</evidence>
<dbReference type="SUPFAM" id="SSF53098">
    <property type="entry name" value="Ribonuclease H-like"/>
    <property type="match status" value="1"/>
</dbReference>
<dbReference type="CDD" id="cd09280">
    <property type="entry name" value="RNase_HI_eukaryote_like"/>
    <property type="match status" value="1"/>
</dbReference>